<accession>A0A8K1JXQ2</accession>
<dbReference type="EC" id="2.7.7.48" evidence="1 7"/>
<dbReference type="InterPro" id="IPR001795">
    <property type="entry name" value="RNA-dir_pol_luteovirus"/>
</dbReference>
<evidence type="ECO:0000256" key="1">
    <source>
        <dbReference type="ARBA" id="ARBA00012494"/>
    </source>
</evidence>
<keyword evidence="5 7" id="KW-0547">Nucleotide-binding</keyword>
<dbReference type="GO" id="GO:0000166">
    <property type="term" value="F:nucleotide binding"/>
    <property type="evidence" value="ECO:0007669"/>
    <property type="project" value="UniProtKB-KW"/>
</dbReference>
<organism evidence="8">
    <name type="scientific">Alternaria solani chrysovirus 1</name>
    <dbReference type="NCBI Taxonomy" id="2870620"/>
    <lineage>
        <taxon>Viruses</taxon>
        <taxon>Riboviria</taxon>
        <taxon>Orthornavirae</taxon>
        <taxon>Duplornaviricota</taxon>
        <taxon>Chrymotiviricetes</taxon>
        <taxon>Ghabrivirales</taxon>
        <taxon>Alphatotivirineae</taxon>
        <taxon>Chrysoviridae</taxon>
        <taxon>Chrysovirus</taxon>
    </lineage>
</organism>
<dbReference type="GO" id="GO:0006351">
    <property type="term" value="P:DNA-templated transcription"/>
    <property type="evidence" value="ECO:0007669"/>
    <property type="project" value="InterPro"/>
</dbReference>
<protein>
    <recommendedName>
        <fullName evidence="1 7">RNA-directed RNA polymerase</fullName>
        <ecNumber evidence="1 7">2.7.7.48</ecNumber>
    </recommendedName>
</protein>
<sequence length="1084" mass="124556">MPRREKTPQVSQAERKLVRKINTSMSTIKGEFSSSKSSLAYTMRLEHSMSRFENTMIPNLFAIILPAGCGKTTISEKFGFVDVDKCVTVQEHEELFYMRKKILEGELRWVEHNEKWNSKVRGTLERLDYSRPVVLMCHSEEMAFELGAVPMAAIMLREDAWLRNISGRTELAKQFSRLNRMTVEEHTRKVKTYKARDNDVVEKLVIRICTAYGLPVACPNKYSMEPNPHYSLDCPDWVLKGDVDRLDINKLMNLVDREDVPKECADYFLKSQNMPASFGHGHGIGDWAVWMAKVRANTNTRKKLDKGKDWMENYPYASEREKHRMNVSLKRMMEHTNLLQDDEIVEILEHHIGENNQFVTMVVSYWAGIGRHLPAAHILRELMKVRQGAWKDVMKEFHSLIRLNDHFMNTKISNEEERQGMMYLDSLLGKRVFMADEEKEISDRTGQTDPHLSFDPVTRKWSHSQYRLDFRFALENLHIKVKEKPKYAGVDSFKEFYARREEWITKGSLVSNTIPKEYLEYTVKIMDEVGELVDTMRKRHNKRSLFECYDALQLMSDKFELFNVTKAVEKLNENGYKDRVLLPGGLLHYVVFAYVLKAAEAQEQLGSVRLNAPADDDMRYIDVKMHAGLSKLLYDWANYNAQHTSEDLSEVMHYLSEVVPAGNDYKPFCDLIADSMFNMVLKRRDGSLVKLEKGLYSGWRGTTWYNTTLNGVYMGIAKLCFMRIYKYDCALLADQGGDDVDQEFGQPEDTYRMLSILDRMGFEATKSKQMIGRNSEFFRVTVTQTGAYASAVRGLATFVSGNWEGTGSVNIKERVVSIVDMAWKLIRRGADATFIITMAELAITHWAKVKNDVDWMKIPEEVIHGSEECGGMGIPDKDGMVWTVEPKIPDPETKLEVEIPGKLAAMDYIAVLDKELRTNNINIERWEAIATKMAEGAFDVYQNADFTVLLDYKGSVVEKKPVVVPLWDEQAFRALMEFEGASKTVAKQVARLERFEAVLPYLRVDGREVAHRAILDALGIAGNTGVLEFKGDVYYRRLVGEPLAKLITGFCKTGLFLGELEREHAEVLFKTLCYMGSKIFNHHI</sequence>
<keyword evidence="3 7" id="KW-0808">Transferase</keyword>
<evidence type="ECO:0000313" key="8">
    <source>
        <dbReference type="EMBL" id="UCU85912.1"/>
    </source>
</evidence>
<evidence type="ECO:0000256" key="5">
    <source>
        <dbReference type="ARBA" id="ARBA00022741"/>
    </source>
</evidence>
<keyword evidence="4 7" id="KW-0548">Nucleotidyltransferase</keyword>
<evidence type="ECO:0000256" key="2">
    <source>
        <dbReference type="ARBA" id="ARBA00022484"/>
    </source>
</evidence>
<dbReference type="SUPFAM" id="SSF56672">
    <property type="entry name" value="DNA/RNA polymerases"/>
    <property type="match status" value="1"/>
</dbReference>
<dbReference type="GO" id="GO:0003968">
    <property type="term" value="F:RNA-directed RNA polymerase activity"/>
    <property type="evidence" value="ECO:0007669"/>
    <property type="project" value="UniProtKB-KW"/>
</dbReference>
<keyword evidence="7" id="KW-0693">Viral RNA replication</keyword>
<keyword evidence="2 7" id="KW-0696">RNA-directed RNA polymerase</keyword>
<evidence type="ECO:0000256" key="4">
    <source>
        <dbReference type="ARBA" id="ARBA00022695"/>
    </source>
</evidence>
<reference evidence="8" key="1">
    <citation type="submission" date="2021-02" db="EMBL/GenBank/DDBJ databases">
        <authorList>
            <person name="Hu C."/>
        </authorList>
    </citation>
    <scope>NUCLEOTIDE SEQUENCE</scope>
    <source>
        <strain evidence="8">DT-10</strain>
    </source>
</reference>
<evidence type="ECO:0000256" key="3">
    <source>
        <dbReference type="ARBA" id="ARBA00022679"/>
    </source>
</evidence>
<name>A0A8K1JXQ2_9VIRU</name>
<dbReference type="Pfam" id="PF02123">
    <property type="entry name" value="RdRP_4"/>
    <property type="match status" value="1"/>
</dbReference>
<dbReference type="EMBL" id="MW656210">
    <property type="protein sequence ID" value="UCU85912.1"/>
    <property type="molecule type" value="Genomic_RNA"/>
</dbReference>
<comment type="catalytic activity">
    <reaction evidence="6 7">
        <text>RNA(n) + a ribonucleoside 5'-triphosphate = RNA(n+1) + diphosphate</text>
        <dbReference type="Rhea" id="RHEA:21248"/>
        <dbReference type="Rhea" id="RHEA-COMP:14527"/>
        <dbReference type="Rhea" id="RHEA-COMP:17342"/>
        <dbReference type="ChEBI" id="CHEBI:33019"/>
        <dbReference type="ChEBI" id="CHEBI:61557"/>
        <dbReference type="ChEBI" id="CHEBI:140395"/>
        <dbReference type="EC" id="2.7.7.48"/>
    </reaction>
</comment>
<dbReference type="InterPro" id="IPR043502">
    <property type="entry name" value="DNA/RNA_pol_sf"/>
</dbReference>
<proteinExistence type="predicted"/>
<dbReference type="GO" id="GO:0003723">
    <property type="term" value="F:RNA binding"/>
    <property type="evidence" value="ECO:0007669"/>
    <property type="project" value="InterPro"/>
</dbReference>
<evidence type="ECO:0000256" key="7">
    <source>
        <dbReference type="RuleBase" id="RU364050"/>
    </source>
</evidence>
<evidence type="ECO:0000256" key="6">
    <source>
        <dbReference type="ARBA" id="ARBA00048744"/>
    </source>
</evidence>